<evidence type="ECO:0000313" key="8">
    <source>
        <dbReference type="Proteomes" id="UP001044222"/>
    </source>
</evidence>
<evidence type="ECO:0000259" key="6">
    <source>
        <dbReference type="Pfam" id="PF16159"/>
    </source>
</evidence>
<dbReference type="FunFam" id="1.20.5.340:FF:000005">
    <property type="entry name" value="Forkhead box P1, isoform CRA_f"/>
    <property type="match status" value="1"/>
</dbReference>
<comment type="caution">
    <text evidence="7">The sequence shown here is derived from an EMBL/GenBank/DDBJ whole genome shotgun (WGS) entry which is preliminary data.</text>
</comment>
<evidence type="ECO:0000256" key="1">
    <source>
        <dbReference type="ARBA" id="ARBA00004123"/>
    </source>
</evidence>
<feature type="region of interest" description="Disordered" evidence="5">
    <location>
        <begin position="232"/>
        <end position="258"/>
    </location>
</feature>
<keyword evidence="4" id="KW-0539">Nucleus</keyword>
<dbReference type="Pfam" id="PF16159">
    <property type="entry name" value="FOXP-CC"/>
    <property type="match status" value="1"/>
</dbReference>
<dbReference type="PANTHER" id="PTHR45796">
    <property type="entry name" value="FORKHEAD BOX P, ISOFORM C"/>
    <property type="match status" value="1"/>
</dbReference>
<evidence type="ECO:0000256" key="3">
    <source>
        <dbReference type="ARBA" id="ARBA00023163"/>
    </source>
</evidence>
<reference evidence="7" key="1">
    <citation type="submission" date="2021-01" db="EMBL/GenBank/DDBJ databases">
        <title>A chromosome-scale assembly of European eel, Anguilla anguilla.</title>
        <authorList>
            <person name="Henkel C."/>
            <person name="Jong-Raadsen S.A."/>
            <person name="Dufour S."/>
            <person name="Weltzien F.-A."/>
            <person name="Palstra A.P."/>
            <person name="Pelster B."/>
            <person name="Spaink H.P."/>
            <person name="Van Den Thillart G.E."/>
            <person name="Jansen H."/>
            <person name="Zahm M."/>
            <person name="Klopp C."/>
            <person name="Cedric C."/>
            <person name="Louis A."/>
            <person name="Berthelot C."/>
            <person name="Parey E."/>
            <person name="Roest Crollius H."/>
            <person name="Montfort J."/>
            <person name="Robinson-Rechavi M."/>
            <person name="Bucao C."/>
            <person name="Bouchez O."/>
            <person name="Gislard M."/>
            <person name="Lluch J."/>
            <person name="Milhes M."/>
            <person name="Lampietro C."/>
            <person name="Lopez Roques C."/>
            <person name="Donnadieu C."/>
            <person name="Braasch I."/>
            <person name="Desvignes T."/>
            <person name="Postlethwait J."/>
            <person name="Bobe J."/>
            <person name="Guiguen Y."/>
            <person name="Dirks R."/>
        </authorList>
    </citation>
    <scope>NUCLEOTIDE SEQUENCE</scope>
    <source>
        <strain evidence="7">Tag_6206</strain>
        <tissue evidence="7">Liver</tissue>
    </source>
</reference>
<evidence type="ECO:0000313" key="7">
    <source>
        <dbReference type="EMBL" id="KAG5838608.1"/>
    </source>
</evidence>
<proteinExistence type="predicted"/>
<feature type="domain" description="FOXP coiled-coil" evidence="6">
    <location>
        <begin position="258"/>
        <end position="326"/>
    </location>
</feature>
<evidence type="ECO:0000256" key="4">
    <source>
        <dbReference type="ARBA" id="ARBA00023242"/>
    </source>
</evidence>
<dbReference type="GO" id="GO:0000978">
    <property type="term" value="F:RNA polymerase II cis-regulatory region sequence-specific DNA binding"/>
    <property type="evidence" value="ECO:0007669"/>
    <property type="project" value="TreeGrafter"/>
</dbReference>
<evidence type="ECO:0000256" key="5">
    <source>
        <dbReference type="SAM" id="MobiDB-lite"/>
    </source>
</evidence>
<feature type="compositionally biased region" description="Gly residues" evidence="5">
    <location>
        <begin position="19"/>
        <end position="35"/>
    </location>
</feature>
<dbReference type="InterPro" id="IPR032354">
    <property type="entry name" value="FOXP-CC"/>
</dbReference>
<dbReference type="GO" id="GO:0005634">
    <property type="term" value="C:nucleus"/>
    <property type="evidence" value="ECO:0007669"/>
    <property type="project" value="UniProtKB-SubCell"/>
</dbReference>
<dbReference type="AlphaFoldDB" id="A0A9D3M0Z7"/>
<feature type="region of interest" description="Disordered" evidence="5">
    <location>
        <begin position="354"/>
        <end position="379"/>
    </location>
</feature>
<dbReference type="Gene3D" id="1.20.5.340">
    <property type="match status" value="1"/>
</dbReference>
<dbReference type="Proteomes" id="UP001044222">
    <property type="component" value="Chromosome 12"/>
</dbReference>
<dbReference type="PANTHER" id="PTHR45796:SF7">
    <property type="entry name" value="FORKHEAD BOX PROTEIN P4"/>
    <property type="match status" value="1"/>
</dbReference>
<accession>A0A9D3M0Z7</accession>
<dbReference type="EMBL" id="JAFIRN010000012">
    <property type="protein sequence ID" value="KAG5838608.1"/>
    <property type="molecule type" value="Genomic_DNA"/>
</dbReference>
<dbReference type="GO" id="GO:0001227">
    <property type="term" value="F:DNA-binding transcription repressor activity, RNA polymerase II-specific"/>
    <property type="evidence" value="ECO:0007669"/>
    <property type="project" value="TreeGrafter"/>
</dbReference>
<dbReference type="InterPro" id="IPR050998">
    <property type="entry name" value="FOXP"/>
</dbReference>
<sequence length="440" mass="48452">MMVESANEAVRTASSNQNGVGGPGSQSDGGVGEGGSKSDANGETGPLELLQLQQQQALQAARHFLLQQATGLSSPSSNEVKVPVSMAMMTHQLMVPQLQQILAPPQLQALMLQQVQEYYKKQQEQLHLQLLSQGGKPTKEQLGASSPLAFQQQLIQMQQQHFLNLHRQQSLGLHNLQQAVSPADLQKLWKDVVSVQSAEDVVKHEGLDLTANSSNSTSYSSKASLHASHHALPNGHSAVHTHKRDSPPHEEQTGSSPLYGHGECRWPGCEALCEDLGQFIKHLNRDHVLDDRSTAQCRVQMQVVQQLEIQLSKESERLQAMMAHLHMRPSEPKHFKQPVNMGTSASLLKRDSQMVPEGLPHPPPQRPRPSPRCAKGRPSSAPLAYRAWAPFAVAATTSCAPPLPQNWLRIGNSTKTQMSDPPSRTLRLFDTLYWRRQIGS</sequence>
<organism evidence="7 8">
    <name type="scientific">Anguilla anguilla</name>
    <name type="common">European freshwater eel</name>
    <name type="synonym">Muraena anguilla</name>
    <dbReference type="NCBI Taxonomy" id="7936"/>
    <lineage>
        <taxon>Eukaryota</taxon>
        <taxon>Metazoa</taxon>
        <taxon>Chordata</taxon>
        <taxon>Craniata</taxon>
        <taxon>Vertebrata</taxon>
        <taxon>Euteleostomi</taxon>
        <taxon>Actinopterygii</taxon>
        <taxon>Neopterygii</taxon>
        <taxon>Teleostei</taxon>
        <taxon>Anguilliformes</taxon>
        <taxon>Anguillidae</taxon>
        <taxon>Anguilla</taxon>
    </lineage>
</organism>
<feature type="region of interest" description="Disordered" evidence="5">
    <location>
        <begin position="1"/>
        <end position="44"/>
    </location>
</feature>
<keyword evidence="8" id="KW-1185">Reference proteome</keyword>
<keyword evidence="2" id="KW-0805">Transcription regulation</keyword>
<gene>
    <name evidence="7" type="ORF">ANANG_G00225420</name>
</gene>
<comment type="subcellular location">
    <subcellularLocation>
        <location evidence="1">Nucleus</location>
    </subcellularLocation>
</comment>
<protein>
    <recommendedName>
        <fullName evidence="6">FOXP coiled-coil domain-containing protein</fullName>
    </recommendedName>
</protein>
<keyword evidence="3" id="KW-0804">Transcription</keyword>
<evidence type="ECO:0000256" key="2">
    <source>
        <dbReference type="ARBA" id="ARBA00023015"/>
    </source>
</evidence>
<name>A0A9D3M0Z7_ANGAN</name>
<feature type="compositionally biased region" description="Pro residues" evidence="5">
    <location>
        <begin position="359"/>
        <end position="370"/>
    </location>
</feature>